<dbReference type="Proteomes" id="UP001597053">
    <property type="component" value="Unassembled WGS sequence"/>
</dbReference>
<dbReference type="InterPro" id="IPR036291">
    <property type="entry name" value="NAD(P)-bd_dom_sf"/>
</dbReference>
<gene>
    <name evidence="1" type="ORF">ACFQZ8_08740</name>
</gene>
<keyword evidence="2" id="KW-1185">Reference proteome</keyword>
<sequence>MDPVVRRLDGKTAVVTGAYGGIGEATARRLAAEGARVALLDVRDP</sequence>
<accession>A0ABW2ZZA0</accession>
<organism evidence="1 2">
    <name type="scientific">Micromonospora azadirachtae</name>
    <dbReference type="NCBI Taxonomy" id="1970735"/>
    <lineage>
        <taxon>Bacteria</taxon>
        <taxon>Bacillati</taxon>
        <taxon>Actinomycetota</taxon>
        <taxon>Actinomycetes</taxon>
        <taxon>Micromonosporales</taxon>
        <taxon>Micromonosporaceae</taxon>
        <taxon>Micromonospora</taxon>
    </lineage>
</organism>
<proteinExistence type="predicted"/>
<evidence type="ECO:0000313" key="1">
    <source>
        <dbReference type="EMBL" id="MFD0784000.1"/>
    </source>
</evidence>
<protein>
    <submittedName>
        <fullName evidence="1">SDR family NAD(P)-dependent oxidoreductase</fullName>
    </submittedName>
</protein>
<dbReference type="SUPFAM" id="SSF51735">
    <property type="entry name" value="NAD(P)-binding Rossmann-fold domains"/>
    <property type="match status" value="1"/>
</dbReference>
<name>A0ABW2ZZA0_9ACTN</name>
<comment type="caution">
    <text evidence="1">The sequence shown here is derived from an EMBL/GenBank/DDBJ whole genome shotgun (WGS) entry which is preliminary data.</text>
</comment>
<dbReference type="Pfam" id="PF00106">
    <property type="entry name" value="adh_short"/>
    <property type="match status" value="1"/>
</dbReference>
<evidence type="ECO:0000313" key="2">
    <source>
        <dbReference type="Proteomes" id="UP001597053"/>
    </source>
</evidence>
<dbReference type="InterPro" id="IPR002347">
    <property type="entry name" value="SDR_fam"/>
</dbReference>
<reference evidence="2" key="1">
    <citation type="journal article" date="2019" name="Int. J. Syst. Evol. Microbiol.">
        <title>The Global Catalogue of Microorganisms (GCM) 10K type strain sequencing project: providing services to taxonomists for standard genome sequencing and annotation.</title>
        <authorList>
            <consortium name="The Broad Institute Genomics Platform"/>
            <consortium name="The Broad Institute Genome Sequencing Center for Infectious Disease"/>
            <person name="Wu L."/>
            <person name="Ma J."/>
        </authorList>
    </citation>
    <scope>NUCLEOTIDE SEQUENCE [LARGE SCALE GENOMIC DNA]</scope>
    <source>
        <strain evidence="2">JCM 32148</strain>
    </source>
</reference>
<dbReference type="EMBL" id="JBHTHM010000283">
    <property type="protein sequence ID" value="MFD0784000.1"/>
    <property type="molecule type" value="Genomic_DNA"/>
</dbReference>
<dbReference type="Gene3D" id="3.40.50.720">
    <property type="entry name" value="NAD(P)-binding Rossmann-like Domain"/>
    <property type="match status" value="1"/>
</dbReference>
<feature type="non-terminal residue" evidence="1">
    <location>
        <position position="45"/>
    </location>
</feature>